<dbReference type="EMBL" id="CP030085">
    <property type="protein sequence ID" value="AWW49152.1"/>
    <property type="molecule type" value="Genomic_DNA"/>
</dbReference>
<dbReference type="AlphaFoldDB" id="A0A2Z4JS57"/>
<protein>
    <submittedName>
        <fullName evidence="1">Uncharacterized protein</fullName>
    </submittedName>
</protein>
<name>A0A2Z4JS57_9BURK</name>
<gene>
    <name evidence="1" type="ORF">Pas1_01430</name>
</gene>
<organism evidence="1 2">
    <name type="scientific">Polynucleobacter paneuropaeus</name>
    <dbReference type="NCBI Taxonomy" id="2527775"/>
    <lineage>
        <taxon>Bacteria</taxon>
        <taxon>Pseudomonadati</taxon>
        <taxon>Pseudomonadota</taxon>
        <taxon>Betaproteobacteria</taxon>
        <taxon>Burkholderiales</taxon>
        <taxon>Burkholderiaceae</taxon>
        <taxon>Polynucleobacter</taxon>
    </lineage>
</organism>
<dbReference type="Proteomes" id="UP000248592">
    <property type="component" value="Chromosome"/>
</dbReference>
<proteinExistence type="predicted"/>
<sequence length="215" mass="24127">MSLLECLISLAISLILITPVIQSSGQMVVKQAHYQKTQHLTNEADRAFELIGRAIRMAGYQNWVSAENKIRQKTDPQWIEIQKGRGYNRSDVLVIRHEIAHSPSLGVDFDCLGNTLSPERTKNQLALQGFLLERQAGIAKGVKVNDGSLMCQSLDRHARIQNTTLMNGVNYLSIEELGPKPNLAGPRLFKVQLEMTDGHALNLTFERYFATRNTP</sequence>
<reference evidence="2" key="1">
    <citation type="submission" date="2018-06" db="EMBL/GenBank/DDBJ databases">
        <title>Description of a new Polynucleobacter species.</title>
        <authorList>
            <person name="Hahn M.W."/>
        </authorList>
    </citation>
    <scope>NUCLEOTIDE SEQUENCE [LARGE SCALE GENOMIC DNA]</scope>
    <source>
        <strain evidence="2">MG-25-Pas1-D2</strain>
    </source>
</reference>
<accession>A0A2Z4JS57</accession>
<evidence type="ECO:0000313" key="1">
    <source>
        <dbReference type="EMBL" id="AWW49152.1"/>
    </source>
</evidence>
<dbReference type="RefSeq" id="WP_112294273.1">
    <property type="nucleotide sequence ID" value="NZ_CBCSBS010000002.1"/>
</dbReference>
<evidence type="ECO:0000313" key="2">
    <source>
        <dbReference type="Proteomes" id="UP000248592"/>
    </source>
</evidence>